<feature type="compositionally biased region" description="Polar residues" evidence="7">
    <location>
        <begin position="131"/>
        <end position="140"/>
    </location>
</feature>
<sequence length="979" mass="108204">MLASGDERADTLLYDIAQDPLAREIINRVDNSPYGVKGRNSGNESDRPGGKSRYAAAATDAKDGAPTKADTTSTHPSNEWQDRVTAMLRSMNSSTKQVANVTDHYSAPPSRRPSTKHSPTSQARTHDSLPAISTTLSNGRNSDHSLSPGRRQRRRVDESADGFLEGPSYERSGFQSISAPVSTVTTPVVAAFSSRYPSSVSSATSSPGRAPSFVERKSSHPNPLTLNSASHDPQSGGLSVGTTEITPTVGRPVPDSLSEDGSFPDDDEMLTALGQLSLNEEEQVRYHGKASGLHLLSSKDRSDHRNEGGIWRFPKARVWPPLPSMSRSISEDEEIASYLPPIELQEHLLSVYFTFVHPTFPVIHKHIFYDALRSGPPTLHSDSPPVIAQAQTPESDSLSTTSSSSSSSPYNRRPRRVPALLLFAMFSIAARYSNHPSISAKPSSVDSSHMWAAGDEYLEQAQKILDRVYTNSRPSTCQALLLMGYREIGIGAMAQAWTYVGMAIRMAQDLGMHRCADRWARAGLGGRLFGDHELQERRRIWYTCVIMDKYVSAYIGRPLMIFERDFDTMLPSADDPEETQEIQMHGSAMPVPGRIISCFNAAAGLSGILSMIIQAIYAVKPVSSRHGESVYLEGILDKWYHELPEHLRHQPLSSKHPVPLPHVLTLHLQYWCAVLLLHRPFIRNPPRANPKQAHVHEDEASGIAGEKSYELCAGAANHITSIASLYMERYSLDCCPVFLCYYVFTASVMHVTTLSAFPNDPQGRVGLQKCSDILRAMEVVWPSAGRALELLKGAKVNLEKLDAFAPLVERYKRPLERTANSGHDNYQTFDLQYPSQSPPLPSSVNTLRYNEQGNPYPNTMSPPAPPYYSPTNYQRWPSQTQNQFDSIPFNGALSTSALPHNYNTGLVGSRMPAMDHSGRPVTPSNPSNDPRYPPFWNDYSAFPHLENGYHTTTTISDHQPVHPHHTSSSHVFAADPYNL</sequence>
<dbReference type="Proteomes" id="UP001498398">
    <property type="component" value="Unassembled WGS sequence"/>
</dbReference>
<keyword evidence="10" id="KW-1185">Reference proteome</keyword>
<reference evidence="9 10" key="1">
    <citation type="submission" date="2024-01" db="EMBL/GenBank/DDBJ databases">
        <title>A draft genome for the cacao thread blight pathogen Marasmiellus scandens.</title>
        <authorList>
            <person name="Baruah I.K."/>
            <person name="Leung J."/>
            <person name="Bukari Y."/>
            <person name="Amoako-Attah I."/>
            <person name="Meinhardt L.W."/>
            <person name="Bailey B.A."/>
            <person name="Cohen S.P."/>
        </authorList>
    </citation>
    <scope>NUCLEOTIDE SEQUENCE [LARGE SCALE GENOMIC DNA]</scope>
    <source>
        <strain evidence="9 10">GH-19</strain>
    </source>
</reference>
<evidence type="ECO:0000259" key="8">
    <source>
        <dbReference type="SMART" id="SM00906"/>
    </source>
</evidence>
<feature type="region of interest" description="Disordered" evidence="7">
    <location>
        <begin position="30"/>
        <end position="173"/>
    </location>
</feature>
<keyword evidence="2" id="KW-0862">Zinc</keyword>
<gene>
    <name evidence="9" type="ORF">VKT23_003510</name>
</gene>
<keyword evidence="5" id="KW-0804">Transcription</keyword>
<feature type="domain" description="Xylanolytic transcriptional activator regulatory" evidence="8">
    <location>
        <begin position="496"/>
        <end position="577"/>
    </location>
</feature>
<feature type="compositionally biased region" description="Low complexity" evidence="7">
    <location>
        <begin position="195"/>
        <end position="206"/>
    </location>
</feature>
<dbReference type="InterPro" id="IPR051615">
    <property type="entry name" value="Transcr_Regulatory_Elem"/>
</dbReference>
<evidence type="ECO:0000256" key="6">
    <source>
        <dbReference type="ARBA" id="ARBA00023242"/>
    </source>
</evidence>
<evidence type="ECO:0000313" key="9">
    <source>
        <dbReference type="EMBL" id="KAK7469015.1"/>
    </source>
</evidence>
<evidence type="ECO:0000313" key="10">
    <source>
        <dbReference type="Proteomes" id="UP001498398"/>
    </source>
</evidence>
<dbReference type="EMBL" id="JBANRG010000003">
    <property type="protein sequence ID" value="KAK7469015.1"/>
    <property type="molecule type" value="Genomic_DNA"/>
</dbReference>
<evidence type="ECO:0000256" key="4">
    <source>
        <dbReference type="ARBA" id="ARBA00023125"/>
    </source>
</evidence>
<feature type="region of interest" description="Disordered" evidence="7">
    <location>
        <begin position="913"/>
        <end position="932"/>
    </location>
</feature>
<accession>A0ABR1JXX0</accession>
<comment type="caution">
    <text evidence="9">The sequence shown here is derived from an EMBL/GenBank/DDBJ whole genome shotgun (WGS) entry which is preliminary data.</text>
</comment>
<name>A0ABR1JXX0_9AGAR</name>
<dbReference type="PANTHER" id="PTHR31313">
    <property type="entry name" value="TY1 ENHANCER ACTIVATOR"/>
    <property type="match status" value="1"/>
</dbReference>
<evidence type="ECO:0000256" key="7">
    <source>
        <dbReference type="SAM" id="MobiDB-lite"/>
    </source>
</evidence>
<feature type="compositionally biased region" description="Polar residues" evidence="7">
    <location>
        <begin position="220"/>
        <end position="246"/>
    </location>
</feature>
<dbReference type="SMART" id="SM00906">
    <property type="entry name" value="Fungal_trans"/>
    <property type="match status" value="1"/>
</dbReference>
<keyword evidence="6" id="KW-0539">Nucleus</keyword>
<keyword evidence="3" id="KW-0805">Transcription regulation</keyword>
<keyword evidence="4" id="KW-0238">DNA-binding</keyword>
<dbReference type="InterPro" id="IPR007219">
    <property type="entry name" value="XnlR_reg_dom"/>
</dbReference>
<evidence type="ECO:0000256" key="3">
    <source>
        <dbReference type="ARBA" id="ARBA00023015"/>
    </source>
</evidence>
<keyword evidence="1" id="KW-0479">Metal-binding</keyword>
<feature type="compositionally biased region" description="Polar residues" evidence="7">
    <location>
        <begin position="90"/>
        <end position="100"/>
    </location>
</feature>
<evidence type="ECO:0000256" key="2">
    <source>
        <dbReference type="ARBA" id="ARBA00022833"/>
    </source>
</evidence>
<organism evidence="9 10">
    <name type="scientific">Marasmiellus scandens</name>
    <dbReference type="NCBI Taxonomy" id="2682957"/>
    <lineage>
        <taxon>Eukaryota</taxon>
        <taxon>Fungi</taxon>
        <taxon>Dikarya</taxon>
        <taxon>Basidiomycota</taxon>
        <taxon>Agaricomycotina</taxon>
        <taxon>Agaricomycetes</taxon>
        <taxon>Agaricomycetidae</taxon>
        <taxon>Agaricales</taxon>
        <taxon>Marasmiineae</taxon>
        <taxon>Omphalotaceae</taxon>
        <taxon>Marasmiellus</taxon>
    </lineage>
</organism>
<feature type="compositionally biased region" description="Low complexity" evidence="7">
    <location>
        <begin position="395"/>
        <end position="408"/>
    </location>
</feature>
<feature type="region of interest" description="Disordered" evidence="7">
    <location>
        <begin position="950"/>
        <end position="979"/>
    </location>
</feature>
<proteinExistence type="predicted"/>
<dbReference type="PANTHER" id="PTHR31313:SF78">
    <property type="entry name" value="TRANSCRIPTION FACTOR DOMAIN-CONTAINING PROTEIN"/>
    <property type="match status" value="1"/>
</dbReference>
<dbReference type="Pfam" id="PF04082">
    <property type="entry name" value="Fungal_trans"/>
    <property type="match status" value="1"/>
</dbReference>
<dbReference type="CDD" id="cd12148">
    <property type="entry name" value="fungal_TF_MHR"/>
    <property type="match status" value="1"/>
</dbReference>
<evidence type="ECO:0000256" key="5">
    <source>
        <dbReference type="ARBA" id="ARBA00023163"/>
    </source>
</evidence>
<feature type="region of interest" description="Disordered" evidence="7">
    <location>
        <begin position="195"/>
        <end position="268"/>
    </location>
</feature>
<feature type="region of interest" description="Disordered" evidence="7">
    <location>
        <begin position="380"/>
        <end position="412"/>
    </location>
</feature>
<protein>
    <recommendedName>
        <fullName evidence="8">Xylanolytic transcriptional activator regulatory domain-containing protein</fullName>
    </recommendedName>
</protein>
<evidence type="ECO:0000256" key="1">
    <source>
        <dbReference type="ARBA" id="ARBA00022723"/>
    </source>
</evidence>